<protein>
    <submittedName>
        <fullName evidence="1">Uncharacterized protein</fullName>
    </submittedName>
</protein>
<dbReference type="AlphaFoldDB" id="A0A645GTM7"/>
<comment type="caution">
    <text evidence="1">The sequence shown here is derived from an EMBL/GenBank/DDBJ whole genome shotgun (WGS) entry which is preliminary data.</text>
</comment>
<name>A0A645GTM7_9ZZZZ</name>
<evidence type="ECO:0000313" key="1">
    <source>
        <dbReference type="EMBL" id="MPN30188.1"/>
    </source>
</evidence>
<gene>
    <name evidence="1" type="ORF">SDC9_177646</name>
</gene>
<reference evidence="1" key="1">
    <citation type="submission" date="2019-08" db="EMBL/GenBank/DDBJ databases">
        <authorList>
            <person name="Kucharzyk K."/>
            <person name="Murdoch R.W."/>
            <person name="Higgins S."/>
            <person name="Loffler F."/>
        </authorList>
    </citation>
    <scope>NUCLEOTIDE SEQUENCE</scope>
</reference>
<accession>A0A645GTM7</accession>
<proteinExistence type="predicted"/>
<organism evidence="1">
    <name type="scientific">bioreactor metagenome</name>
    <dbReference type="NCBI Taxonomy" id="1076179"/>
    <lineage>
        <taxon>unclassified sequences</taxon>
        <taxon>metagenomes</taxon>
        <taxon>ecological metagenomes</taxon>
    </lineage>
</organism>
<dbReference type="EMBL" id="VSSQ01081215">
    <property type="protein sequence ID" value="MPN30188.1"/>
    <property type="molecule type" value="Genomic_DNA"/>
</dbReference>
<sequence length="146" mass="16193">MGIYGPDGAYGQEHFVQIHRNQGKRVYHQKRNLITDRLLQNSLLCCSVYCKKAVVEPRWLFCVLHFPNSPLAFAVASCIIKKSPAVSQAATNTPITACLLFLSVCYNSMFSLPDLFFLTIAFLRAMPASVRSICKSAAFVSASSPR</sequence>